<dbReference type="PANTHER" id="PTHR11985:SF35">
    <property type="entry name" value="ANAEROBIC GLYCEROL-3-PHOSPHATE DEHYDROGENASE SUBUNIT A"/>
    <property type="match status" value="1"/>
</dbReference>
<keyword evidence="6" id="KW-0274">FAD</keyword>
<evidence type="ECO:0000259" key="11">
    <source>
        <dbReference type="Pfam" id="PF16901"/>
    </source>
</evidence>
<evidence type="ECO:0000256" key="9">
    <source>
        <dbReference type="RuleBase" id="RU361217"/>
    </source>
</evidence>
<dbReference type="EC" id="1.1.5.3" evidence="9"/>
<comment type="similarity">
    <text evidence="3 9">Belongs to the FAD-dependent glycerol-3-phosphate dehydrogenase family.</text>
</comment>
<evidence type="ECO:0000256" key="7">
    <source>
        <dbReference type="ARBA" id="ARBA00023002"/>
    </source>
</evidence>
<evidence type="ECO:0000256" key="3">
    <source>
        <dbReference type="ARBA" id="ARBA00007330"/>
    </source>
</evidence>
<keyword evidence="4 9" id="KW-0285">Flavoprotein</keyword>
<evidence type="ECO:0000256" key="5">
    <source>
        <dbReference type="ARBA" id="ARBA00022798"/>
    </source>
</evidence>
<dbReference type="InterPro" id="IPR006076">
    <property type="entry name" value="FAD-dep_OxRdtase"/>
</dbReference>
<evidence type="ECO:0000256" key="4">
    <source>
        <dbReference type="ARBA" id="ARBA00022630"/>
    </source>
</evidence>
<comment type="pathway">
    <text evidence="2">Polyol metabolism; glycerol degradation via glycerol kinase pathway; glycerone phosphate from sn-glycerol 3-phosphate (aerobic route): step 1/1.</text>
</comment>
<reference evidence="12 13" key="1">
    <citation type="submission" date="2018-05" db="EMBL/GenBank/DDBJ databases">
        <title>Paenibacillus flagellatus sp. nov., isolated from selenium mineral soil.</title>
        <authorList>
            <person name="Dai X."/>
        </authorList>
    </citation>
    <scope>NUCLEOTIDE SEQUENCE [LARGE SCALE GENOMIC DNA]</scope>
    <source>
        <strain evidence="12 13">DXL2</strain>
    </source>
</reference>
<comment type="cofactor">
    <cofactor evidence="1 9">
        <name>FAD</name>
        <dbReference type="ChEBI" id="CHEBI:57692"/>
    </cofactor>
</comment>
<dbReference type="GO" id="GO:0046168">
    <property type="term" value="P:glycerol-3-phosphate catabolic process"/>
    <property type="evidence" value="ECO:0007669"/>
    <property type="project" value="TreeGrafter"/>
</dbReference>
<dbReference type="PROSITE" id="PS00977">
    <property type="entry name" value="FAD_G3PDH_1"/>
    <property type="match status" value="1"/>
</dbReference>
<dbReference type="GO" id="GO:0009331">
    <property type="term" value="C:glycerol-3-phosphate dehydrogenase (FAD) complex"/>
    <property type="evidence" value="ECO:0007669"/>
    <property type="project" value="UniProtKB-UniRule"/>
</dbReference>
<evidence type="ECO:0000313" key="12">
    <source>
        <dbReference type="EMBL" id="PYI50698.1"/>
    </source>
</evidence>
<evidence type="ECO:0000256" key="1">
    <source>
        <dbReference type="ARBA" id="ARBA00001974"/>
    </source>
</evidence>
<dbReference type="Gene3D" id="3.50.50.60">
    <property type="entry name" value="FAD/NAD(P)-binding domain"/>
    <property type="match status" value="1"/>
</dbReference>
<dbReference type="SUPFAM" id="SSF51905">
    <property type="entry name" value="FAD/NAD(P)-binding domain"/>
    <property type="match status" value="1"/>
</dbReference>
<dbReference type="Proteomes" id="UP000247476">
    <property type="component" value="Unassembled WGS sequence"/>
</dbReference>
<dbReference type="Pfam" id="PF16901">
    <property type="entry name" value="DAO_C"/>
    <property type="match status" value="1"/>
</dbReference>
<comment type="catalytic activity">
    <reaction evidence="8 9">
        <text>a quinone + sn-glycerol 3-phosphate = dihydroxyacetone phosphate + a quinol</text>
        <dbReference type="Rhea" id="RHEA:18977"/>
        <dbReference type="ChEBI" id="CHEBI:24646"/>
        <dbReference type="ChEBI" id="CHEBI:57597"/>
        <dbReference type="ChEBI" id="CHEBI:57642"/>
        <dbReference type="ChEBI" id="CHEBI:132124"/>
        <dbReference type="EC" id="1.1.5.3"/>
    </reaction>
</comment>
<dbReference type="PRINTS" id="PR01001">
    <property type="entry name" value="FADG3PDH"/>
</dbReference>
<dbReference type="AlphaFoldDB" id="A0A2V5JVQ5"/>
<feature type="domain" description="FAD dependent oxidoreductase" evidence="10">
    <location>
        <begin position="23"/>
        <end position="348"/>
    </location>
</feature>
<gene>
    <name evidence="12" type="ORF">DLM86_28425</name>
</gene>
<dbReference type="InterPro" id="IPR000447">
    <property type="entry name" value="G3P_DH_FAD-dep"/>
</dbReference>
<keyword evidence="13" id="KW-1185">Reference proteome</keyword>
<keyword evidence="5" id="KW-0319">Glycerol metabolism</keyword>
<evidence type="ECO:0000256" key="2">
    <source>
        <dbReference type="ARBA" id="ARBA00004977"/>
    </source>
</evidence>
<dbReference type="UniPathway" id="UPA00618">
    <property type="reaction ID" value="UER00674"/>
</dbReference>
<proteinExistence type="inferred from homology"/>
<dbReference type="InterPro" id="IPR031656">
    <property type="entry name" value="DAO_C"/>
</dbReference>
<protein>
    <recommendedName>
        <fullName evidence="9">Glycerol-3-phosphate dehydrogenase</fullName>
        <ecNumber evidence="9">1.1.5.3</ecNumber>
    </recommendedName>
</protein>
<evidence type="ECO:0000256" key="6">
    <source>
        <dbReference type="ARBA" id="ARBA00022827"/>
    </source>
</evidence>
<sequence length="577" mass="64424">MNLTFSADRRAETLQRMSEQRLDVLVIGGGITGAGIAWDASLRGLKTGLVEMRDFSWGTSSRSTKLVHGGLRYLKQGEVKLVMEVGRERALLYNKAPHIVIPAPMMLPIYKGGTYGYWMSAIGLYVYDWLAGVKRGERRIMYGRERTLELEPLFKRDGLKGSGFYYEYRTDDSRLTIEIAKTAHGHGAMLVNYAKAGGFLYENGKAVGVEVEDVLTGRMHRIYAKKIVNAAGPWVDRVRSADHEVKGKRLLLTKGVHLVVDHSRLPVRQSAYLDVPDGRMIFVIPREGKTYIGTTDTFYEGSIEEPRTTRQDRDYLIDAVNHAFPDVKLTAEDVESSWSGLRPLIREEGKGPSEISRKDEIFRSDSGLITIAGGKLTGFRKMAEKVVDLVERELGQEEGRQAVGCRTDRDNISGGDRGGFASYDDYRRQWIGRGEELGIPRAQTEYLLGRYGSNVEAIFRRYAERSRETAAAAEAAATASAASAKRGGVADRGIDAALLEAELAYATGHEMAVNATDFLIRRTGLVYFDRLRAEALVGPVTETMGRLFGWNEDEVERQRAEAFAYIDQISSFPEEKR</sequence>
<dbReference type="GO" id="GO:0019563">
    <property type="term" value="P:glycerol catabolic process"/>
    <property type="evidence" value="ECO:0007669"/>
    <property type="project" value="UniProtKB-UniPathway"/>
</dbReference>
<accession>A0A2V5JVQ5</accession>
<dbReference type="GO" id="GO:0004368">
    <property type="term" value="F:glycerol-3-phosphate dehydrogenase (quinone) activity"/>
    <property type="evidence" value="ECO:0007669"/>
    <property type="project" value="UniProtKB-EC"/>
</dbReference>
<dbReference type="Gene3D" id="1.10.8.870">
    <property type="entry name" value="Alpha-glycerophosphate oxidase, cap domain"/>
    <property type="match status" value="1"/>
</dbReference>
<dbReference type="RefSeq" id="WP_110843441.1">
    <property type="nucleotide sequence ID" value="NZ_QJVJ01000017.1"/>
</dbReference>
<dbReference type="InterPro" id="IPR036188">
    <property type="entry name" value="FAD/NAD-bd_sf"/>
</dbReference>
<dbReference type="EMBL" id="QJVJ01000017">
    <property type="protein sequence ID" value="PYI50698.1"/>
    <property type="molecule type" value="Genomic_DNA"/>
</dbReference>
<dbReference type="Pfam" id="PF01266">
    <property type="entry name" value="DAO"/>
    <property type="match status" value="1"/>
</dbReference>
<dbReference type="OrthoDB" id="9766796at2"/>
<keyword evidence="7 9" id="KW-0560">Oxidoreductase</keyword>
<dbReference type="Gene3D" id="3.30.9.10">
    <property type="entry name" value="D-Amino Acid Oxidase, subunit A, domain 2"/>
    <property type="match status" value="1"/>
</dbReference>
<evidence type="ECO:0000313" key="13">
    <source>
        <dbReference type="Proteomes" id="UP000247476"/>
    </source>
</evidence>
<feature type="domain" description="Alpha-glycerophosphate oxidase C-terminal" evidence="11">
    <location>
        <begin position="405"/>
        <end position="554"/>
    </location>
</feature>
<dbReference type="PANTHER" id="PTHR11985">
    <property type="entry name" value="GLYCEROL-3-PHOSPHATE DEHYDROGENASE"/>
    <property type="match status" value="1"/>
</dbReference>
<dbReference type="InterPro" id="IPR038299">
    <property type="entry name" value="DAO_C_sf"/>
</dbReference>
<evidence type="ECO:0000256" key="8">
    <source>
        <dbReference type="ARBA" id="ARBA00049055"/>
    </source>
</evidence>
<evidence type="ECO:0000259" key="10">
    <source>
        <dbReference type="Pfam" id="PF01266"/>
    </source>
</evidence>
<dbReference type="SUPFAM" id="SSF54373">
    <property type="entry name" value="FAD-linked reductases, C-terminal domain"/>
    <property type="match status" value="1"/>
</dbReference>
<comment type="caution">
    <text evidence="12">The sequence shown here is derived from an EMBL/GenBank/DDBJ whole genome shotgun (WGS) entry which is preliminary data.</text>
</comment>
<organism evidence="12 13">
    <name type="scientific">Paenibacillus flagellatus</name>
    <dbReference type="NCBI Taxonomy" id="2211139"/>
    <lineage>
        <taxon>Bacteria</taxon>
        <taxon>Bacillati</taxon>
        <taxon>Bacillota</taxon>
        <taxon>Bacilli</taxon>
        <taxon>Bacillales</taxon>
        <taxon>Paenibacillaceae</taxon>
        <taxon>Paenibacillus</taxon>
    </lineage>
</organism>
<name>A0A2V5JVQ5_9BACL</name>